<feature type="domain" description="Aminotransferase class V" evidence="3">
    <location>
        <begin position="3"/>
        <end position="363"/>
    </location>
</feature>
<dbReference type="InterPro" id="IPR000192">
    <property type="entry name" value="Aminotrans_V_dom"/>
</dbReference>
<evidence type="ECO:0000256" key="1">
    <source>
        <dbReference type="ARBA" id="ARBA00001933"/>
    </source>
</evidence>
<evidence type="ECO:0000259" key="3">
    <source>
        <dbReference type="Pfam" id="PF00266"/>
    </source>
</evidence>
<dbReference type="InterPro" id="IPR015424">
    <property type="entry name" value="PyrdxlP-dep_Trfase"/>
</dbReference>
<dbReference type="OrthoDB" id="9808002at2"/>
<dbReference type="Pfam" id="PF00266">
    <property type="entry name" value="Aminotran_5"/>
    <property type="match status" value="1"/>
</dbReference>
<reference evidence="4 5" key="1">
    <citation type="submission" date="2016-10" db="EMBL/GenBank/DDBJ databases">
        <authorList>
            <person name="de Groot N.N."/>
        </authorList>
    </citation>
    <scope>NUCLEOTIDE SEQUENCE [LARGE SCALE GENOMIC DNA]</scope>
    <source>
        <strain evidence="4 5">YAD2003</strain>
    </source>
</reference>
<dbReference type="InterPro" id="IPR016454">
    <property type="entry name" value="Cysteine_dSase"/>
</dbReference>
<organism evidence="4 5">
    <name type="scientific">Ruminococcus flavefaciens</name>
    <dbReference type="NCBI Taxonomy" id="1265"/>
    <lineage>
        <taxon>Bacteria</taxon>
        <taxon>Bacillati</taxon>
        <taxon>Bacillota</taxon>
        <taxon>Clostridia</taxon>
        <taxon>Eubacteriales</taxon>
        <taxon>Oscillospiraceae</taxon>
        <taxon>Ruminococcus</taxon>
    </lineage>
</organism>
<dbReference type="AlphaFoldDB" id="A0A1H6I413"/>
<name>A0A1H6I413_RUMFL</name>
<dbReference type="InterPro" id="IPR015421">
    <property type="entry name" value="PyrdxlP-dep_Trfase_major"/>
</dbReference>
<dbReference type="SUPFAM" id="SSF53383">
    <property type="entry name" value="PLP-dependent transferases"/>
    <property type="match status" value="1"/>
</dbReference>
<comment type="cofactor">
    <cofactor evidence="1">
        <name>pyridoxal 5'-phosphate</name>
        <dbReference type="ChEBI" id="CHEBI:597326"/>
    </cofactor>
</comment>
<dbReference type="EMBL" id="FNWV01000001">
    <property type="protein sequence ID" value="SEH41158.1"/>
    <property type="molecule type" value="Genomic_DNA"/>
</dbReference>
<dbReference type="GO" id="GO:0003824">
    <property type="term" value="F:catalytic activity"/>
    <property type="evidence" value="ECO:0007669"/>
    <property type="project" value="UniProtKB-ARBA"/>
</dbReference>
<dbReference type="Gene3D" id="3.40.640.10">
    <property type="entry name" value="Type I PLP-dependent aspartate aminotransferase-like (Major domain)"/>
    <property type="match status" value="1"/>
</dbReference>
<keyword evidence="2" id="KW-0663">Pyridoxal phosphate</keyword>
<evidence type="ECO:0000313" key="4">
    <source>
        <dbReference type="EMBL" id="SEH41158.1"/>
    </source>
</evidence>
<dbReference type="Gene3D" id="1.10.260.50">
    <property type="match status" value="1"/>
</dbReference>
<evidence type="ECO:0000313" key="5">
    <source>
        <dbReference type="Proteomes" id="UP000183190"/>
    </source>
</evidence>
<dbReference type="RefSeq" id="WP_074714296.1">
    <property type="nucleotide sequence ID" value="NZ_FNWV01000001.1"/>
</dbReference>
<gene>
    <name evidence="4" type="ORF">SAMN02910265_00487</name>
</gene>
<protein>
    <submittedName>
        <fullName evidence="4">Cysteine desulfurase</fullName>
    </submittedName>
</protein>
<evidence type="ECO:0000256" key="2">
    <source>
        <dbReference type="ARBA" id="ARBA00022898"/>
    </source>
</evidence>
<dbReference type="PANTHER" id="PTHR11601">
    <property type="entry name" value="CYSTEINE DESULFURYLASE FAMILY MEMBER"/>
    <property type="match status" value="1"/>
</dbReference>
<dbReference type="Proteomes" id="UP000183190">
    <property type="component" value="Unassembled WGS sequence"/>
</dbReference>
<dbReference type="PIRSF" id="PIRSF005572">
    <property type="entry name" value="NifS"/>
    <property type="match status" value="1"/>
</dbReference>
<accession>A0A1H6I413</accession>
<dbReference type="PANTHER" id="PTHR11601:SF50">
    <property type="entry name" value="CYSTEINE DESULFURASE ISCS 2-RELATED"/>
    <property type="match status" value="1"/>
</dbReference>
<proteinExistence type="predicted"/>
<dbReference type="InterPro" id="IPR015422">
    <property type="entry name" value="PyrdxlP-dep_Trfase_small"/>
</dbReference>
<sequence length="376" mass="40079">MEVYLDNAATTKPCAEAIEAAVGAMTDNYGNPSSLHRVGLNAQLLMDGARKAIADSIGVESGCIIFTSGATESNNLALRGASAAYGRKRKKIVISAVEHASVEETAADLEKKGFDVVRVSPREDGRYYAADFVNACDDDTCLISMMYVNNETGYIMPVKETFSAVKRKFPDIITHTDCVQAYMKLPVKANALSADLISLSGHKIHGAKGVGAIYIKKGVRVLPVVTGGKQEKGIRSGTESVPLIAAFGAAVKKLAPTISERYEKVSGLKAYLLDKLSGIEGVTVNSPEDGSPYVVNISAVGKRSEIMLHFLESREIYVSSGSACSKGQQSGVLGQFGIRDKRADSALRISMTAETTEAELDSFCEGLSEGMEKIRG</sequence>
<dbReference type="Gene3D" id="3.90.1150.10">
    <property type="entry name" value="Aspartate Aminotransferase, domain 1"/>
    <property type="match status" value="1"/>
</dbReference>